<dbReference type="EMBL" id="LAZR01008446">
    <property type="protein sequence ID" value="KKM78719.1"/>
    <property type="molecule type" value="Genomic_DNA"/>
</dbReference>
<accession>A0A0F9K949</accession>
<comment type="caution">
    <text evidence="1">The sequence shown here is derived from an EMBL/GenBank/DDBJ whole genome shotgun (WGS) entry which is preliminary data.</text>
</comment>
<dbReference type="AlphaFoldDB" id="A0A0F9K949"/>
<gene>
    <name evidence="1" type="ORF">LCGC14_1357190</name>
</gene>
<reference evidence="1" key="1">
    <citation type="journal article" date="2015" name="Nature">
        <title>Complex archaea that bridge the gap between prokaryotes and eukaryotes.</title>
        <authorList>
            <person name="Spang A."/>
            <person name="Saw J.H."/>
            <person name="Jorgensen S.L."/>
            <person name="Zaremba-Niedzwiedzka K."/>
            <person name="Martijn J."/>
            <person name="Lind A.E."/>
            <person name="van Eijk R."/>
            <person name="Schleper C."/>
            <person name="Guy L."/>
            <person name="Ettema T.J."/>
        </authorList>
    </citation>
    <scope>NUCLEOTIDE SEQUENCE</scope>
</reference>
<feature type="non-terminal residue" evidence="1">
    <location>
        <position position="1"/>
    </location>
</feature>
<organism evidence="1">
    <name type="scientific">marine sediment metagenome</name>
    <dbReference type="NCBI Taxonomy" id="412755"/>
    <lineage>
        <taxon>unclassified sequences</taxon>
        <taxon>metagenomes</taxon>
        <taxon>ecological metagenomes</taxon>
    </lineage>
</organism>
<proteinExistence type="predicted"/>
<protein>
    <submittedName>
        <fullName evidence="1">Uncharacterized protein</fullName>
    </submittedName>
</protein>
<sequence>FQAALVSLGTAVIGADGEDDLVQTNLAAGDTIHAICAGSETANMVIYGALFVGGAYTKETVSLVGGTGTYTSTNTWGAVYCIAIDALSVGTIDVEDGTGTGAIIPTQIAGATAARRYGAIVPDVVLDSEGQHVQVVAGGANTSDCVVWGTDYLGNEQAEIVTMTSAVYVETALAYRSFDEMFIGADGIVFNLGATSQYTMSVEANERREIRAYAMEAEATAGATVQALLLPQGQGLDVGKSPVLFHTSLLDRGGAGVGPITTPVYGVLATDIIHATVNISSNPCFIETAEWTAADTITLTYSANPGANFTVALTVWR</sequence>
<evidence type="ECO:0000313" key="1">
    <source>
        <dbReference type="EMBL" id="KKM78719.1"/>
    </source>
</evidence>
<name>A0A0F9K949_9ZZZZ</name>